<dbReference type="Proteomes" id="UP001519273">
    <property type="component" value="Unassembled WGS sequence"/>
</dbReference>
<dbReference type="PANTHER" id="PTHR39335:SF1">
    <property type="entry name" value="BLL4220 PROTEIN"/>
    <property type="match status" value="1"/>
</dbReference>
<dbReference type="RefSeq" id="WP_209845844.1">
    <property type="nucleotide sequence ID" value="NZ_CBCRVE010000002.1"/>
</dbReference>
<reference evidence="2 3" key="1">
    <citation type="submission" date="2021-03" db="EMBL/GenBank/DDBJ databases">
        <title>Genomic Encyclopedia of Type Strains, Phase IV (KMG-IV): sequencing the most valuable type-strain genomes for metagenomic binning, comparative biology and taxonomic classification.</title>
        <authorList>
            <person name="Goeker M."/>
        </authorList>
    </citation>
    <scope>NUCLEOTIDE SEQUENCE [LARGE SCALE GENOMIC DNA]</scope>
    <source>
        <strain evidence="2 3">DSM 23491</strain>
    </source>
</reference>
<dbReference type="PANTHER" id="PTHR39335">
    <property type="entry name" value="BLL4220 PROTEIN"/>
    <property type="match status" value="1"/>
</dbReference>
<keyword evidence="3" id="KW-1185">Reference proteome</keyword>
<dbReference type="InterPro" id="IPR036313">
    <property type="entry name" value="PepX_N_dom_sf"/>
</dbReference>
<dbReference type="Pfam" id="PF09168">
    <property type="entry name" value="PepX_N"/>
    <property type="match status" value="1"/>
</dbReference>
<organism evidence="2 3">
    <name type="scientific">Paenibacillus sediminis</name>
    <dbReference type="NCBI Taxonomy" id="664909"/>
    <lineage>
        <taxon>Bacteria</taxon>
        <taxon>Bacillati</taxon>
        <taxon>Bacillota</taxon>
        <taxon>Bacilli</taxon>
        <taxon>Bacillales</taxon>
        <taxon>Paenibacillaceae</taxon>
        <taxon>Paenibacillus</taxon>
    </lineage>
</organism>
<comment type="caution">
    <text evidence="2">The sequence shown here is derived from an EMBL/GenBank/DDBJ whole genome shotgun (WGS) entry which is preliminary data.</text>
</comment>
<dbReference type="EMBL" id="JAGGKP010000001">
    <property type="protein sequence ID" value="MBP1936079.1"/>
    <property type="molecule type" value="Genomic_DNA"/>
</dbReference>
<dbReference type="InterPro" id="IPR015251">
    <property type="entry name" value="PepX_N_dom"/>
</dbReference>
<proteinExistence type="predicted"/>
<gene>
    <name evidence="2" type="ORF">J2Z20_000940</name>
</gene>
<sequence>MSNKKTIWGWLGFGVSILIVLLALPFTSVFAENTSTGASIKSDVKTAEDLGVLLGDGKGLTPEYLMKSTTRLQAAIIYLRLKGLGDEARAFKGTDNFADAGQVGASNLPILAYLKAHPNLEWLGSGNNQFEPLEQVTVQQFYKVMLSALGYESGSDFSYADTLSFAKEYGIYTVSNRHRFVNRDIATAVVQTLSLKLKGSSKTLSDMLVAKGALKAKQTEKLANSRINMMTDQKLGDYLTDDHGMTLYYFTKDVANPNACQGGCLAAWPIFSKTNFQVPAGLNVDDFKVFKRTDGKEQVTYKGWPLYYFAGDKKAGDTNGEDVEHAWFVIKSPEYSIAIGTDKDLGNYLTDADGNSLYYFTKDTPNTSNCSGGCLKLWPIFHADTIVVPTGFNAADFGEITGSDGANQTTYKGHPLYYYAGDHKRGDVTGQDVQDSWYVIEPGATFK</sequence>
<feature type="domain" description="X-Prolyl dipeptidyl aminopeptidase PepX N-terminal" evidence="1">
    <location>
        <begin position="134"/>
        <end position="212"/>
    </location>
</feature>
<evidence type="ECO:0000313" key="2">
    <source>
        <dbReference type="EMBL" id="MBP1936079.1"/>
    </source>
</evidence>
<dbReference type="InterPro" id="IPR005297">
    <property type="entry name" value="Lipoprotein_repeat"/>
</dbReference>
<dbReference type="Pfam" id="PF03640">
    <property type="entry name" value="Lipoprotein_15"/>
    <property type="match status" value="4"/>
</dbReference>
<protein>
    <submittedName>
        <fullName evidence="2">Lipoprotein with Yx(FWY)xxD motif</fullName>
    </submittedName>
</protein>
<keyword evidence="2" id="KW-0449">Lipoprotein</keyword>
<evidence type="ECO:0000313" key="3">
    <source>
        <dbReference type="Proteomes" id="UP001519273"/>
    </source>
</evidence>
<accession>A0ABS4H0N5</accession>
<name>A0ABS4H0N5_9BACL</name>
<evidence type="ECO:0000259" key="1">
    <source>
        <dbReference type="Pfam" id="PF09168"/>
    </source>
</evidence>
<dbReference type="SUPFAM" id="SSF81761">
    <property type="entry name" value="X-Prolyl dipeptidyl aminopeptidase PepX, N-terminal domain"/>
    <property type="match status" value="1"/>
</dbReference>